<reference evidence="1" key="1">
    <citation type="submission" date="2020-05" db="EMBL/GenBank/DDBJ databases">
        <authorList>
            <person name="Chiriac C."/>
            <person name="Salcher M."/>
            <person name="Ghai R."/>
            <person name="Kavagutti S V."/>
        </authorList>
    </citation>
    <scope>NUCLEOTIDE SEQUENCE</scope>
</reference>
<dbReference type="AlphaFoldDB" id="A0A6J6LDZ8"/>
<organism evidence="1">
    <name type="scientific">freshwater metagenome</name>
    <dbReference type="NCBI Taxonomy" id="449393"/>
    <lineage>
        <taxon>unclassified sequences</taxon>
        <taxon>metagenomes</taxon>
        <taxon>ecological metagenomes</taxon>
    </lineage>
</organism>
<gene>
    <name evidence="1" type="ORF">UFOPK2242_00915</name>
</gene>
<name>A0A6J6LDZ8_9ZZZZ</name>
<protein>
    <submittedName>
        <fullName evidence="1">Unannotated protein</fullName>
    </submittedName>
</protein>
<sequence>MSVEDRLLVFRGALNGRRDQVRDRTQELVDAALDRIFAEPLDVPDAATALRLLSDDRLIEDSEDVGARMARFAMVGLPVALSVWRRVGPSVRLAGRVTPSGRGVRLALSAVPLTAGLISSARHGVHELQVLASLLVSRLRAAGLPADRGLVRALVLSIYLNPSRPPDLESRVANSSSALARGWIVRAIPYVWHPNTEKRSARRIKAIETLDLFSLHQTWRASTVIDI</sequence>
<accession>A0A6J6LDZ8</accession>
<evidence type="ECO:0000313" key="1">
    <source>
        <dbReference type="EMBL" id="CAB4660090.1"/>
    </source>
</evidence>
<dbReference type="EMBL" id="CAEZWM010000107">
    <property type="protein sequence ID" value="CAB4660090.1"/>
    <property type="molecule type" value="Genomic_DNA"/>
</dbReference>
<proteinExistence type="predicted"/>